<evidence type="ECO:0000313" key="2">
    <source>
        <dbReference type="EMBL" id="KAF5772361.1"/>
    </source>
</evidence>
<reference evidence="2" key="2">
    <citation type="submission" date="2020-06" db="EMBL/GenBank/DDBJ databases">
        <title>Helianthus annuus Genome sequencing and assembly Release 2.</title>
        <authorList>
            <person name="Gouzy J."/>
            <person name="Langlade N."/>
            <person name="Munos S."/>
        </authorList>
    </citation>
    <scope>NUCLEOTIDE SEQUENCE</scope>
    <source>
        <tissue evidence="2">Leaves</tissue>
    </source>
</reference>
<feature type="region of interest" description="Disordered" evidence="1">
    <location>
        <begin position="1"/>
        <end position="24"/>
    </location>
</feature>
<feature type="compositionally biased region" description="Low complexity" evidence="1">
    <location>
        <begin position="10"/>
        <end position="21"/>
    </location>
</feature>
<keyword evidence="3" id="KW-1185">Reference proteome</keyword>
<evidence type="ECO:0000313" key="3">
    <source>
        <dbReference type="Proteomes" id="UP000215914"/>
    </source>
</evidence>
<dbReference type="EMBL" id="MNCJ02000328">
    <property type="protein sequence ID" value="KAF5772361.1"/>
    <property type="molecule type" value="Genomic_DNA"/>
</dbReference>
<dbReference type="Gramene" id="mRNA:HanXRQr2_Chr13g0575981">
    <property type="protein sequence ID" value="CDS:HanXRQr2_Chr13g0575981.1"/>
    <property type="gene ID" value="HanXRQr2_Chr13g0575981"/>
</dbReference>
<dbReference type="AlphaFoldDB" id="A0A9K3HAL8"/>
<accession>A0A9K3HAL8</accession>
<protein>
    <submittedName>
        <fullName evidence="2">Uncharacterized protein</fullName>
    </submittedName>
</protein>
<dbReference type="Proteomes" id="UP000215914">
    <property type="component" value="Unassembled WGS sequence"/>
</dbReference>
<reference evidence="2" key="1">
    <citation type="journal article" date="2017" name="Nature">
        <title>The sunflower genome provides insights into oil metabolism, flowering and Asterid evolution.</title>
        <authorList>
            <person name="Badouin H."/>
            <person name="Gouzy J."/>
            <person name="Grassa C.J."/>
            <person name="Murat F."/>
            <person name="Staton S.E."/>
            <person name="Cottret L."/>
            <person name="Lelandais-Briere C."/>
            <person name="Owens G.L."/>
            <person name="Carrere S."/>
            <person name="Mayjonade B."/>
            <person name="Legrand L."/>
            <person name="Gill N."/>
            <person name="Kane N.C."/>
            <person name="Bowers J.E."/>
            <person name="Hubner S."/>
            <person name="Bellec A."/>
            <person name="Berard A."/>
            <person name="Berges H."/>
            <person name="Blanchet N."/>
            <person name="Boniface M.C."/>
            <person name="Brunel D."/>
            <person name="Catrice O."/>
            <person name="Chaidir N."/>
            <person name="Claudel C."/>
            <person name="Donnadieu C."/>
            <person name="Faraut T."/>
            <person name="Fievet G."/>
            <person name="Helmstetter N."/>
            <person name="King M."/>
            <person name="Knapp S.J."/>
            <person name="Lai Z."/>
            <person name="Le Paslier M.C."/>
            <person name="Lippi Y."/>
            <person name="Lorenzon L."/>
            <person name="Mandel J.R."/>
            <person name="Marage G."/>
            <person name="Marchand G."/>
            <person name="Marquand E."/>
            <person name="Bret-Mestries E."/>
            <person name="Morien E."/>
            <person name="Nambeesan S."/>
            <person name="Nguyen T."/>
            <person name="Pegot-Espagnet P."/>
            <person name="Pouilly N."/>
            <person name="Raftis F."/>
            <person name="Sallet E."/>
            <person name="Schiex T."/>
            <person name="Thomas J."/>
            <person name="Vandecasteele C."/>
            <person name="Vares D."/>
            <person name="Vear F."/>
            <person name="Vautrin S."/>
            <person name="Crespi M."/>
            <person name="Mangin B."/>
            <person name="Burke J.M."/>
            <person name="Salse J."/>
            <person name="Munos S."/>
            <person name="Vincourt P."/>
            <person name="Rieseberg L.H."/>
            <person name="Langlade N.B."/>
        </authorList>
    </citation>
    <scope>NUCLEOTIDE SEQUENCE</scope>
    <source>
        <tissue evidence="2">Leaves</tissue>
    </source>
</reference>
<proteinExistence type="predicted"/>
<name>A0A9K3HAL8_HELAN</name>
<evidence type="ECO:0000256" key="1">
    <source>
        <dbReference type="SAM" id="MobiDB-lite"/>
    </source>
</evidence>
<organism evidence="2 3">
    <name type="scientific">Helianthus annuus</name>
    <name type="common">Common sunflower</name>
    <dbReference type="NCBI Taxonomy" id="4232"/>
    <lineage>
        <taxon>Eukaryota</taxon>
        <taxon>Viridiplantae</taxon>
        <taxon>Streptophyta</taxon>
        <taxon>Embryophyta</taxon>
        <taxon>Tracheophyta</taxon>
        <taxon>Spermatophyta</taxon>
        <taxon>Magnoliopsida</taxon>
        <taxon>eudicotyledons</taxon>
        <taxon>Gunneridae</taxon>
        <taxon>Pentapetalae</taxon>
        <taxon>asterids</taxon>
        <taxon>campanulids</taxon>
        <taxon>Asterales</taxon>
        <taxon>Asteraceae</taxon>
        <taxon>Asteroideae</taxon>
        <taxon>Heliantheae alliance</taxon>
        <taxon>Heliantheae</taxon>
        <taxon>Helianthus</taxon>
    </lineage>
</organism>
<comment type="caution">
    <text evidence="2">The sequence shown here is derived from an EMBL/GenBank/DDBJ whole genome shotgun (WGS) entry which is preliminary data.</text>
</comment>
<sequence length="159" mass="18496">MASRKRKNTGQGSSSGVGSSSRLLPRKWEQLSSVEEGDGRLSRQDWAWEKLRDSHSALVWDNDKKKPLSRFNDKKLEVKLWKWKMVTGVSTAVPERIVPERAVNVEEFRMIGIVQMFERLGWERVLDWYEDNAPRIYLTVVCEWLSSLRFLNKDGPANT</sequence>
<gene>
    <name evidence="2" type="ORF">HanXRQr2_Chr13g0575981</name>
</gene>